<evidence type="ECO:0000313" key="1">
    <source>
        <dbReference type="EMBL" id="QCE05927.1"/>
    </source>
</evidence>
<gene>
    <name evidence="1" type="ORF">DEO72_LG9g936</name>
</gene>
<protein>
    <submittedName>
        <fullName evidence="1">Uncharacterized protein</fullName>
    </submittedName>
</protein>
<dbReference type="Proteomes" id="UP000501690">
    <property type="component" value="Linkage Group LG9"/>
</dbReference>
<organism evidence="1 2">
    <name type="scientific">Vigna unguiculata</name>
    <name type="common">Cowpea</name>
    <dbReference type="NCBI Taxonomy" id="3917"/>
    <lineage>
        <taxon>Eukaryota</taxon>
        <taxon>Viridiplantae</taxon>
        <taxon>Streptophyta</taxon>
        <taxon>Embryophyta</taxon>
        <taxon>Tracheophyta</taxon>
        <taxon>Spermatophyta</taxon>
        <taxon>Magnoliopsida</taxon>
        <taxon>eudicotyledons</taxon>
        <taxon>Gunneridae</taxon>
        <taxon>Pentapetalae</taxon>
        <taxon>rosids</taxon>
        <taxon>fabids</taxon>
        <taxon>Fabales</taxon>
        <taxon>Fabaceae</taxon>
        <taxon>Papilionoideae</taxon>
        <taxon>50 kb inversion clade</taxon>
        <taxon>NPAAA clade</taxon>
        <taxon>indigoferoid/millettioid clade</taxon>
        <taxon>Phaseoleae</taxon>
        <taxon>Vigna</taxon>
    </lineage>
</organism>
<keyword evidence="2" id="KW-1185">Reference proteome</keyword>
<evidence type="ECO:0000313" key="2">
    <source>
        <dbReference type="Proteomes" id="UP000501690"/>
    </source>
</evidence>
<reference evidence="1 2" key="1">
    <citation type="submission" date="2019-04" db="EMBL/GenBank/DDBJ databases">
        <title>An improved genome assembly and genetic linkage map for asparagus bean, Vigna unguiculata ssp. sesquipedialis.</title>
        <authorList>
            <person name="Xia Q."/>
            <person name="Zhang R."/>
            <person name="Dong Y."/>
        </authorList>
    </citation>
    <scope>NUCLEOTIDE SEQUENCE [LARGE SCALE GENOMIC DNA]</scope>
    <source>
        <tissue evidence="1">Leaf</tissue>
    </source>
</reference>
<dbReference type="AlphaFoldDB" id="A0A4D6N1M6"/>
<dbReference type="EMBL" id="CP039353">
    <property type="protein sequence ID" value="QCE05927.1"/>
    <property type="molecule type" value="Genomic_DNA"/>
</dbReference>
<proteinExistence type="predicted"/>
<sequence>MVAPFTRLPSCSTRGTTVEISAAAESHHHRNGGRESAPFLRSWFLVSSSCLLAVRRSGADDGLQWWFAFITATMVVHRWGILVRIHCWDGGYDPV</sequence>
<name>A0A4D6N1M6_VIGUN</name>
<accession>A0A4D6N1M6</accession>